<comment type="caution">
    <text evidence="2">The sequence shown here is derived from an EMBL/GenBank/DDBJ whole genome shotgun (WGS) entry which is preliminary data.</text>
</comment>
<proteinExistence type="predicted"/>
<gene>
    <name evidence="2" type="ORF">mMyoMyo1_008577</name>
</gene>
<accession>A0A7J7UPV6</accession>
<evidence type="ECO:0000256" key="1">
    <source>
        <dbReference type="SAM" id="MobiDB-lite"/>
    </source>
</evidence>
<name>A0A7J7UPV6_MYOMY</name>
<keyword evidence="3" id="KW-1185">Reference proteome</keyword>
<protein>
    <submittedName>
        <fullName evidence="2">Uncharacterized protein</fullName>
    </submittedName>
</protein>
<dbReference type="EMBL" id="JABWUV010000012">
    <property type="protein sequence ID" value="KAF6314781.1"/>
    <property type="molecule type" value="Genomic_DNA"/>
</dbReference>
<organism evidence="2 3">
    <name type="scientific">Myotis myotis</name>
    <name type="common">Greater mouse-eared bat</name>
    <name type="synonym">Vespertilio myotis</name>
    <dbReference type="NCBI Taxonomy" id="51298"/>
    <lineage>
        <taxon>Eukaryota</taxon>
        <taxon>Metazoa</taxon>
        <taxon>Chordata</taxon>
        <taxon>Craniata</taxon>
        <taxon>Vertebrata</taxon>
        <taxon>Euteleostomi</taxon>
        <taxon>Mammalia</taxon>
        <taxon>Eutheria</taxon>
        <taxon>Laurasiatheria</taxon>
        <taxon>Chiroptera</taxon>
        <taxon>Yangochiroptera</taxon>
        <taxon>Vespertilionidae</taxon>
        <taxon>Myotis</taxon>
    </lineage>
</organism>
<sequence length="143" mass="15831">MLINESLSSAPPTPTPSSSQTISVFVPCPILTQGWIRAGGKKFPEIPNPPKEWKKLISCHLKCGKYVGEVFLLPQEEAGLWERWYCPLRSRTGLGSSCCLPQPCPPPLTLQSSESSSGSGKFSPTWQFVMRNKYGLFLFKKLG</sequence>
<evidence type="ECO:0000313" key="3">
    <source>
        <dbReference type="Proteomes" id="UP000527355"/>
    </source>
</evidence>
<evidence type="ECO:0000313" key="2">
    <source>
        <dbReference type="EMBL" id="KAF6314781.1"/>
    </source>
</evidence>
<dbReference type="Proteomes" id="UP000527355">
    <property type="component" value="Unassembled WGS sequence"/>
</dbReference>
<dbReference type="AlphaFoldDB" id="A0A7J7UPV6"/>
<feature type="region of interest" description="Disordered" evidence="1">
    <location>
        <begin position="1"/>
        <end position="21"/>
    </location>
</feature>
<reference evidence="2 3" key="1">
    <citation type="journal article" date="2020" name="Nature">
        <title>Six reference-quality genomes reveal evolution of bat adaptations.</title>
        <authorList>
            <person name="Jebb D."/>
            <person name="Huang Z."/>
            <person name="Pippel M."/>
            <person name="Hughes G.M."/>
            <person name="Lavrichenko K."/>
            <person name="Devanna P."/>
            <person name="Winkler S."/>
            <person name="Jermiin L.S."/>
            <person name="Skirmuntt E.C."/>
            <person name="Katzourakis A."/>
            <person name="Burkitt-Gray L."/>
            <person name="Ray D.A."/>
            <person name="Sullivan K.A.M."/>
            <person name="Roscito J.G."/>
            <person name="Kirilenko B.M."/>
            <person name="Davalos L.M."/>
            <person name="Corthals A.P."/>
            <person name="Power M.L."/>
            <person name="Jones G."/>
            <person name="Ransome R.D."/>
            <person name="Dechmann D.K.N."/>
            <person name="Locatelli A.G."/>
            <person name="Puechmaille S.J."/>
            <person name="Fedrigo O."/>
            <person name="Jarvis E.D."/>
            <person name="Hiller M."/>
            <person name="Vernes S.C."/>
            <person name="Myers E.W."/>
            <person name="Teeling E.C."/>
        </authorList>
    </citation>
    <scope>NUCLEOTIDE SEQUENCE [LARGE SCALE GENOMIC DNA]</scope>
    <source>
        <strain evidence="2">MMyoMyo1</strain>
        <tissue evidence="2">Flight muscle</tissue>
    </source>
</reference>